<sequence length="692" mass="78996">MSTNRLASEKSPYLLQHAHNPVDWYPWGEEAFKKARSEDKPIFLSIGYSTCHWCHVMEHESFEDEETAAAMNQSFVSIKVDREERPDLDNIYMTVCQMMTGSGGWPLNVVLTPDLKPFFAGTYFPKTSRFGKIGMVELSDRIREIWQTRRNDVLESADKVTNALRQMPDASSGSVQGKALLEQAFTELDKRFDPARGGFSPAPKFPTPHNLLFLLRYWKRTGDEKALKMVEKTLHALRLGGIYDHVGFGFHRYSTDTEWLVPHFEKMLYDQALLTMAYTEAYQATGNEFYADTAKEIVTYVLRDMTSPQGGFYSAEDADSEGVEGKFYVWTLREIEDVLGQKDAALYSAVYNFEPEGNFHDEASGQATGANIPHLLARFEEIAATRDMTPHELHDRLRAIREKLFSTRERRVHPHKDDKILTDWNGLMIAALAKAAQVFENREYGEAARKAADFLLSTLRDEQGRLLHRFRDGEAGLTAHVDDFAFFVWGLLELYETVFEPQYLAAALELNDDLLKRFWDDERGGFYFTAMDAENLLVRTKEVYDGAVPSGNSVSLLNLLRLGRMTSNPELESKAEQIAKAFAGTLRQFPSAYTQMLVGLEFAEGRTYEVVIANSGTEDVLPMLRIIRRNFLPNKVVLMRFRDGKHENLLRVVRFDHDFALLENKTTAYVCVNYHCELPTTEPSRVLELLSA</sequence>
<dbReference type="Gene3D" id="3.40.30.10">
    <property type="entry name" value="Glutaredoxin"/>
    <property type="match status" value="1"/>
</dbReference>
<dbReference type="Gene3D" id="1.50.10.20">
    <property type="match status" value="1"/>
</dbReference>
<feature type="domain" description="Spermatogenesis-associated protein 20-like TRX" evidence="1">
    <location>
        <begin position="3"/>
        <end position="164"/>
    </location>
</feature>
<dbReference type="EMBL" id="CP003360">
    <property type="protein sequence ID" value="AFM25799.1"/>
    <property type="molecule type" value="Genomic_DNA"/>
</dbReference>
<dbReference type="InterPro" id="IPR012341">
    <property type="entry name" value="6hp_glycosidase-like_sf"/>
</dbReference>
<organism evidence="2 3">
    <name type="scientific">Desulfomonile tiedjei (strain ATCC 49306 / DSM 6799 / DCB-1)</name>
    <dbReference type="NCBI Taxonomy" id="706587"/>
    <lineage>
        <taxon>Bacteria</taxon>
        <taxon>Pseudomonadati</taxon>
        <taxon>Thermodesulfobacteriota</taxon>
        <taxon>Desulfomonilia</taxon>
        <taxon>Desulfomonilales</taxon>
        <taxon>Desulfomonilaceae</taxon>
        <taxon>Desulfomonile</taxon>
    </lineage>
</organism>
<gene>
    <name evidence="2" type="ordered locus">Desti_3137</name>
</gene>
<dbReference type="KEGG" id="dti:Desti_3137"/>
<dbReference type="CDD" id="cd02955">
    <property type="entry name" value="SSP411"/>
    <property type="match status" value="1"/>
</dbReference>
<evidence type="ECO:0000313" key="3">
    <source>
        <dbReference type="Proteomes" id="UP000006055"/>
    </source>
</evidence>
<dbReference type="Gene3D" id="1.50.10.10">
    <property type="match status" value="1"/>
</dbReference>
<dbReference type="InterPro" id="IPR024705">
    <property type="entry name" value="Ssp411"/>
</dbReference>
<reference evidence="3" key="1">
    <citation type="submission" date="2012-06" db="EMBL/GenBank/DDBJ databases">
        <title>Complete sequence of chromosome of Desulfomonile tiedjei DSM 6799.</title>
        <authorList>
            <person name="Lucas S."/>
            <person name="Copeland A."/>
            <person name="Lapidus A."/>
            <person name="Glavina del Rio T."/>
            <person name="Dalin E."/>
            <person name="Tice H."/>
            <person name="Bruce D."/>
            <person name="Goodwin L."/>
            <person name="Pitluck S."/>
            <person name="Peters L."/>
            <person name="Ovchinnikova G."/>
            <person name="Zeytun A."/>
            <person name="Lu M."/>
            <person name="Kyrpides N."/>
            <person name="Mavromatis K."/>
            <person name="Ivanova N."/>
            <person name="Brettin T."/>
            <person name="Detter J.C."/>
            <person name="Han C."/>
            <person name="Larimer F."/>
            <person name="Land M."/>
            <person name="Hauser L."/>
            <person name="Markowitz V."/>
            <person name="Cheng J.-F."/>
            <person name="Hugenholtz P."/>
            <person name="Woyke T."/>
            <person name="Wu D."/>
            <person name="Spring S."/>
            <person name="Schroeder M."/>
            <person name="Brambilla E."/>
            <person name="Klenk H.-P."/>
            <person name="Eisen J.A."/>
        </authorList>
    </citation>
    <scope>NUCLEOTIDE SEQUENCE [LARGE SCALE GENOMIC DNA]</scope>
    <source>
        <strain evidence="3">ATCC 49306 / DSM 6799 / DCB-1</strain>
    </source>
</reference>
<dbReference type="InterPro" id="IPR004879">
    <property type="entry name" value="Ssp411-like_TRX"/>
</dbReference>
<dbReference type="Proteomes" id="UP000006055">
    <property type="component" value="Chromosome"/>
</dbReference>
<dbReference type="AlphaFoldDB" id="I4C8A8"/>
<dbReference type="InterPro" id="IPR036249">
    <property type="entry name" value="Thioredoxin-like_sf"/>
</dbReference>
<dbReference type="OrthoDB" id="9762614at2"/>
<dbReference type="STRING" id="706587.Desti_3137"/>
<name>I4C8A8_DESTA</name>
<keyword evidence="3" id="KW-1185">Reference proteome</keyword>
<dbReference type="PATRIC" id="fig|706587.4.peg.3568"/>
<evidence type="ECO:0000313" key="2">
    <source>
        <dbReference type="EMBL" id="AFM25799.1"/>
    </source>
</evidence>
<proteinExistence type="predicted"/>
<dbReference type="PIRSF" id="PIRSF006402">
    <property type="entry name" value="UCP006402_thioredoxin"/>
    <property type="match status" value="1"/>
</dbReference>
<evidence type="ECO:0000259" key="1">
    <source>
        <dbReference type="Pfam" id="PF03190"/>
    </source>
</evidence>
<dbReference type="GO" id="GO:0005975">
    <property type="term" value="P:carbohydrate metabolic process"/>
    <property type="evidence" value="ECO:0007669"/>
    <property type="project" value="InterPro"/>
</dbReference>
<dbReference type="SUPFAM" id="SSF52833">
    <property type="entry name" value="Thioredoxin-like"/>
    <property type="match status" value="1"/>
</dbReference>
<dbReference type="eggNOG" id="COG1331">
    <property type="taxonomic scope" value="Bacteria"/>
</dbReference>
<dbReference type="Pfam" id="PF03190">
    <property type="entry name" value="Thioredox_DsbH"/>
    <property type="match status" value="1"/>
</dbReference>
<dbReference type="PANTHER" id="PTHR42899">
    <property type="entry name" value="SPERMATOGENESIS-ASSOCIATED PROTEIN 20"/>
    <property type="match status" value="1"/>
</dbReference>
<accession>I4C8A8</accession>
<protein>
    <submittedName>
        <fullName evidence="2">Thioredoxin domain protein</fullName>
    </submittedName>
</protein>
<dbReference type="InterPro" id="IPR008928">
    <property type="entry name" value="6-hairpin_glycosidase_sf"/>
</dbReference>
<dbReference type="RefSeq" id="WP_014810936.1">
    <property type="nucleotide sequence ID" value="NC_018025.1"/>
</dbReference>
<dbReference type="PANTHER" id="PTHR42899:SF1">
    <property type="entry name" value="SPERMATOGENESIS-ASSOCIATED PROTEIN 20"/>
    <property type="match status" value="1"/>
</dbReference>
<dbReference type="HOGENOM" id="CLU_014051_4_1_7"/>
<dbReference type="SUPFAM" id="SSF48208">
    <property type="entry name" value="Six-hairpin glycosidases"/>
    <property type="match status" value="1"/>
</dbReference>